<dbReference type="PANTHER" id="PTHR30532:SF10">
    <property type="entry name" value="IRON-UPTAKE SYSTEM-BINDING PROTEIN"/>
    <property type="match status" value="1"/>
</dbReference>
<reference evidence="7" key="1">
    <citation type="submission" date="2020-12" db="EMBL/GenBank/DDBJ databases">
        <title>PHA producing bacteria isolated from mangrove.</title>
        <authorList>
            <person name="Zheng W."/>
            <person name="Yu S."/>
            <person name="Huang Y."/>
        </authorList>
    </citation>
    <scope>NUCLEOTIDE SEQUENCE</scope>
    <source>
        <strain evidence="7">GN22-4</strain>
    </source>
</reference>
<dbReference type="SUPFAM" id="SSF53807">
    <property type="entry name" value="Helical backbone' metal receptor"/>
    <property type="match status" value="1"/>
</dbReference>
<feature type="compositionally biased region" description="Basic and acidic residues" evidence="5">
    <location>
        <begin position="23"/>
        <end position="39"/>
    </location>
</feature>
<dbReference type="AlphaFoldDB" id="A0A8I1SMA5"/>
<dbReference type="Gene3D" id="3.40.50.1980">
    <property type="entry name" value="Nitrogenase molybdenum iron protein domain"/>
    <property type="match status" value="2"/>
</dbReference>
<proteinExistence type="inferred from homology"/>
<dbReference type="EMBL" id="JAEMWV010000002">
    <property type="protein sequence ID" value="MBN8251059.1"/>
    <property type="molecule type" value="Genomic_DNA"/>
</dbReference>
<keyword evidence="4" id="KW-0732">Signal</keyword>
<evidence type="ECO:0000256" key="4">
    <source>
        <dbReference type="ARBA" id="ARBA00022729"/>
    </source>
</evidence>
<dbReference type="GO" id="GO:1901678">
    <property type="term" value="P:iron coordination entity transport"/>
    <property type="evidence" value="ECO:0007669"/>
    <property type="project" value="UniProtKB-ARBA"/>
</dbReference>
<comment type="caution">
    <text evidence="7">The sequence shown here is derived from an EMBL/GenBank/DDBJ whole genome shotgun (WGS) entry which is preliminary data.</text>
</comment>
<evidence type="ECO:0000256" key="3">
    <source>
        <dbReference type="ARBA" id="ARBA00022448"/>
    </source>
</evidence>
<dbReference type="InterPro" id="IPR051313">
    <property type="entry name" value="Bact_iron-sidero_bind"/>
</dbReference>
<evidence type="ECO:0000313" key="8">
    <source>
        <dbReference type="Proteomes" id="UP000664578"/>
    </source>
</evidence>
<comment type="similarity">
    <text evidence="2">Belongs to the bacterial solute-binding protein 8 family.</text>
</comment>
<dbReference type="Pfam" id="PF01497">
    <property type="entry name" value="Peripla_BP_2"/>
    <property type="match status" value="1"/>
</dbReference>
<dbReference type="Proteomes" id="UP000664578">
    <property type="component" value="Unassembled WGS sequence"/>
</dbReference>
<dbReference type="GO" id="GO:0030288">
    <property type="term" value="C:outer membrane-bounded periplasmic space"/>
    <property type="evidence" value="ECO:0007669"/>
    <property type="project" value="TreeGrafter"/>
</dbReference>
<organism evidence="7 8">
    <name type="scientific">Priestia flexa</name>
    <dbReference type="NCBI Taxonomy" id="86664"/>
    <lineage>
        <taxon>Bacteria</taxon>
        <taxon>Bacillati</taxon>
        <taxon>Bacillota</taxon>
        <taxon>Bacilli</taxon>
        <taxon>Bacillales</taxon>
        <taxon>Bacillaceae</taxon>
        <taxon>Priestia</taxon>
    </lineage>
</organism>
<dbReference type="InterPro" id="IPR002491">
    <property type="entry name" value="ABC_transptr_periplasmic_BD"/>
</dbReference>
<evidence type="ECO:0000313" key="7">
    <source>
        <dbReference type="EMBL" id="MBN8251059.1"/>
    </source>
</evidence>
<sequence length="318" mass="35120">MATVISINLAACGSTETTSQSDTKQETNAKDKEKTEAKQETREITYLDKTYTVPTNVKKIAAASLESMEDAAVLGVKPVGTITVGGELPSYLAKELQGAESLGEKMQPNYETILSLKPDVIFWTSKSPENVTQQLEKLGPTFPYSHISTNWEANLRLMAELTGKEDKAEKIISDYTKNAQETKAKIGDQLTDKKVIVARVRNGNLNLYPQDVYLNPVLYNDLGIAVPEEIKSVKAQEMISVEQMAKMNPDYIFLQFAESENANQPKGLEELENNPIWTSMNAAKNDKIFVNSVDPLAQGGTAWSKTKFLEAASKDLTK</sequence>
<dbReference type="PANTHER" id="PTHR30532">
    <property type="entry name" value="IRON III DICITRATE-BINDING PERIPLASMIC PROTEIN"/>
    <property type="match status" value="1"/>
</dbReference>
<feature type="domain" description="Fe/B12 periplasmic-binding" evidence="6">
    <location>
        <begin position="59"/>
        <end position="318"/>
    </location>
</feature>
<dbReference type="GO" id="GO:0005886">
    <property type="term" value="C:plasma membrane"/>
    <property type="evidence" value="ECO:0007669"/>
    <property type="project" value="UniProtKB-SubCell"/>
</dbReference>
<keyword evidence="3" id="KW-0813">Transport</keyword>
<evidence type="ECO:0000256" key="1">
    <source>
        <dbReference type="ARBA" id="ARBA00004193"/>
    </source>
</evidence>
<evidence type="ECO:0000256" key="5">
    <source>
        <dbReference type="SAM" id="MobiDB-lite"/>
    </source>
</evidence>
<dbReference type="PROSITE" id="PS50983">
    <property type="entry name" value="FE_B12_PBP"/>
    <property type="match status" value="1"/>
</dbReference>
<comment type="subcellular location">
    <subcellularLocation>
        <location evidence="1">Cell membrane</location>
        <topology evidence="1">Lipid-anchor</topology>
    </subcellularLocation>
</comment>
<evidence type="ECO:0000259" key="6">
    <source>
        <dbReference type="PROSITE" id="PS50983"/>
    </source>
</evidence>
<feature type="region of interest" description="Disordered" evidence="5">
    <location>
        <begin position="15"/>
        <end position="39"/>
    </location>
</feature>
<gene>
    <name evidence="7" type="ORF">JF537_05615</name>
</gene>
<accession>A0A8I1SMA5</accession>
<protein>
    <submittedName>
        <fullName evidence="7">ABC transporter substrate-binding protein</fullName>
    </submittedName>
</protein>
<evidence type="ECO:0000256" key="2">
    <source>
        <dbReference type="ARBA" id="ARBA00008814"/>
    </source>
</evidence>
<name>A0A8I1SMA5_9BACI</name>